<comment type="caution">
    <text evidence="2">The sequence shown here is derived from an EMBL/GenBank/DDBJ whole genome shotgun (WGS) entry which is preliminary data.</text>
</comment>
<evidence type="ECO:0000313" key="2">
    <source>
        <dbReference type="EMBL" id="KAF1388637.1"/>
    </source>
</evidence>
<dbReference type="Pfam" id="PF07678">
    <property type="entry name" value="TED_complement"/>
    <property type="match status" value="1"/>
</dbReference>
<protein>
    <recommendedName>
        <fullName evidence="1">Alpha-macroglobulin-like TED domain-containing protein</fullName>
    </recommendedName>
</protein>
<dbReference type="InterPro" id="IPR008930">
    <property type="entry name" value="Terpenoid_cyclase/PrenylTrfase"/>
</dbReference>
<dbReference type="Proteomes" id="UP000465112">
    <property type="component" value="Chromosome 7"/>
</dbReference>
<dbReference type="Gene3D" id="1.50.10.20">
    <property type="match status" value="1"/>
</dbReference>
<name>A0A6A5EH32_PERFL</name>
<dbReference type="AlphaFoldDB" id="A0A6A5EH32"/>
<evidence type="ECO:0000313" key="3">
    <source>
        <dbReference type="Proteomes" id="UP000465112"/>
    </source>
</evidence>
<proteinExistence type="predicted"/>
<gene>
    <name evidence="2" type="ORF">PFLUV_G00092370</name>
</gene>
<organism evidence="2 3">
    <name type="scientific">Perca fluviatilis</name>
    <name type="common">European perch</name>
    <dbReference type="NCBI Taxonomy" id="8168"/>
    <lineage>
        <taxon>Eukaryota</taxon>
        <taxon>Metazoa</taxon>
        <taxon>Chordata</taxon>
        <taxon>Craniata</taxon>
        <taxon>Vertebrata</taxon>
        <taxon>Euteleostomi</taxon>
        <taxon>Actinopterygii</taxon>
        <taxon>Neopterygii</taxon>
        <taxon>Teleostei</taxon>
        <taxon>Neoteleostei</taxon>
        <taxon>Acanthomorphata</taxon>
        <taxon>Eupercaria</taxon>
        <taxon>Perciformes</taxon>
        <taxon>Percoidei</taxon>
        <taxon>Percidae</taxon>
        <taxon>Percinae</taxon>
        <taxon>Perca</taxon>
    </lineage>
</organism>
<keyword evidence="3" id="KW-1185">Reference proteome</keyword>
<accession>A0A6A5EH32</accession>
<dbReference type="GO" id="GO:0005615">
    <property type="term" value="C:extracellular space"/>
    <property type="evidence" value="ECO:0007669"/>
    <property type="project" value="InterPro"/>
</dbReference>
<dbReference type="SUPFAM" id="SSF48239">
    <property type="entry name" value="Terpenoid cyclases/Protein prenyltransferases"/>
    <property type="match status" value="1"/>
</dbReference>
<sequence>MSKPGIKNILLPFNPVSAIVQESTRQYRQSSEVSGKGRLPSLTNPYAVATTSYALANENKLNKEILYKFASTESSHWPTPKGHIYTLEATAYALLALVKAKAFEEAKPVVRWFNTTDGLRRLWINSGYYNGVPGHSRVLG</sequence>
<evidence type="ECO:0000259" key="1">
    <source>
        <dbReference type="Pfam" id="PF07678"/>
    </source>
</evidence>
<dbReference type="InterPro" id="IPR011626">
    <property type="entry name" value="Alpha-macroglobulin_TED"/>
</dbReference>
<reference evidence="2 3" key="1">
    <citation type="submission" date="2019-06" db="EMBL/GenBank/DDBJ databases">
        <title>A chromosome-scale genome assembly of the European perch, Perca fluviatilis.</title>
        <authorList>
            <person name="Roques C."/>
            <person name="Zahm M."/>
            <person name="Cabau C."/>
            <person name="Klopp C."/>
            <person name="Bouchez O."/>
            <person name="Donnadieu C."/>
            <person name="Kuhl H."/>
            <person name="Gislard M."/>
            <person name="Guendouz S."/>
            <person name="Journot L."/>
            <person name="Haffray P."/>
            <person name="Bestin A."/>
            <person name="Morvezen R."/>
            <person name="Feron R."/>
            <person name="Wen M."/>
            <person name="Jouanno E."/>
            <person name="Herpin A."/>
            <person name="Schartl M."/>
            <person name="Postlethwait J."/>
            <person name="Schaerlinger B."/>
            <person name="Chardard D."/>
            <person name="Lecocq T."/>
            <person name="Poncet C."/>
            <person name="Jaffrelo L."/>
            <person name="Lampietro C."/>
            <person name="Guiguen Y."/>
        </authorList>
    </citation>
    <scope>NUCLEOTIDE SEQUENCE [LARGE SCALE GENOMIC DNA]</scope>
    <source>
        <tissue evidence="2">Blood</tissue>
    </source>
</reference>
<feature type="domain" description="Alpha-macroglobulin-like TED" evidence="1">
    <location>
        <begin position="41"/>
        <end position="115"/>
    </location>
</feature>
<dbReference type="EMBL" id="VHII01000007">
    <property type="protein sequence ID" value="KAF1388637.1"/>
    <property type="molecule type" value="Genomic_DNA"/>
</dbReference>